<reference evidence="4 5" key="1">
    <citation type="submission" date="2018-06" db="EMBL/GenBank/DDBJ databases">
        <title>Extensive metabolic versatility and redundancy in microbially diverse, dynamic hydrothermal sediments.</title>
        <authorList>
            <person name="Dombrowski N."/>
            <person name="Teske A."/>
            <person name="Baker B.J."/>
        </authorList>
    </citation>
    <scope>NUCLEOTIDE SEQUENCE [LARGE SCALE GENOMIC DNA]</scope>
    <source>
        <strain evidence="4">B66_G16</strain>
    </source>
</reference>
<dbReference type="InterPro" id="IPR045864">
    <property type="entry name" value="aa-tRNA-synth_II/BPL/LPL"/>
</dbReference>
<gene>
    <name evidence="4" type="ORF">DRJ31_07210</name>
</gene>
<dbReference type="Gene3D" id="3.30.930.10">
    <property type="entry name" value="Bira Bifunctional Protein, Domain 2"/>
    <property type="match status" value="1"/>
</dbReference>
<dbReference type="InterPro" id="IPR041715">
    <property type="entry name" value="HisRS-like_core"/>
</dbReference>
<comment type="caution">
    <text evidence="4">The sequence shown here is derived from an EMBL/GenBank/DDBJ whole genome shotgun (WGS) entry which is preliminary data.</text>
</comment>
<dbReference type="AlphaFoldDB" id="A0A497EPJ3"/>
<dbReference type="GO" id="GO:0005737">
    <property type="term" value="C:cytoplasm"/>
    <property type="evidence" value="ECO:0007669"/>
    <property type="project" value="InterPro"/>
</dbReference>
<dbReference type="Proteomes" id="UP000278475">
    <property type="component" value="Unassembled WGS sequence"/>
</dbReference>
<feature type="non-terminal residue" evidence="4">
    <location>
        <position position="195"/>
    </location>
</feature>
<keyword evidence="2" id="KW-0812">Transmembrane</keyword>
<keyword evidence="2" id="KW-1133">Transmembrane helix</keyword>
<sequence length="195" mass="21926">MKEQATSVAKLVLQKPLFNKFCLVKAYIIASLLSAVKWRLWCLGGFQFTRLSPPRGFKDLTPSLCAKYRYLEESFYRTFTLWGYREVRPPLLEHLDLVALGVGEEMVDEIFKLQDSDGKLLALRAEATTPVARLYADNLREMGCPARIFYIVSCLRFSPSRDIGVREFRQAGAELIGDPSPAADAEVVALTIASL</sequence>
<dbReference type="Pfam" id="PF13393">
    <property type="entry name" value="tRNA-synt_His"/>
    <property type="match status" value="1"/>
</dbReference>
<name>A0A497EPJ3_9CREN</name>
<feature type="domain" description="Aminoacyl-transfer RNA synthetases class-II family profile" evidence="3">
    <location>
        <begin position="71"/>
        <end position="195"/>
    </location>
</feature>
<dbReference type="SUPFAM" id="SSF55681">
    <property type="entry name" value="Class II aaRS and biotin synthetases"/>
    <property type="match status" value="1"/>
</dbReference>
<organism evidence="4 5">
    <name type="scientific">Thermoproteota archaeon</name>
    <dbReference type="NCBI Taxonomy" id="2056631"/>
    <lineage>
        <taxon>Archaea</taxon>
        <taxon>Thermoproteota</taxon>
    </lineage>
</organism>
<dbReference type="InterPro" id="IPR006195">
    <property type="entry name" value="aa-tRNA-synth_II"/>
</dbReference>
<evidence type="ECO:0000259" key="3">
    <source>
        <dbReference type="PROSITE" id="PS50862"/>
    </source>
</evidence>
<accession>A0A497EPJ3</accession>
<dbReference type="EMBL" id="QMQV01000074">
    <property type="protein sequence ID" value="RLE48458.1"/>
    <property type="molecule type" value="Genomic_DNA"/>
</dbReference>
<proteinExistence type="predicted"/>
<evidence type="ECO:0000313" key="4">
    <source>
        <dbReference type="EMBL" id="RLE48458.1"/>
    </source>
</evidence>
<keyword evidence="2" id="KW-0472">Membrane</keyword>
<dbReference type="InterPro" id="IPR004516">
    <property type="entry name" value="HisRS/HisZ"/>
</dbReference>
<dbReference type="PANTHER" id="PTHR43707">
    <property type="entry name" value="HISTIDYL-TRNA SYNTHETASE"/>
    <property type="match status" value="1"/>
</dbReference>
<feature type="transmembrane region" description="Helical" evidence="2">
    <location>
        <begin position="21"/>
        <end position="41"/>
    </location>
</feature>
<evidence type="ECO:0000256" key="1">
    <source>
        <dbReference type="ARBA" id="ARBA00017399"/>
    </source>
</evidence>
<evidence type="ECO:0000313" key="5">
    <source>
        <dbReference type="Proteomes" id="UP000278475"/>
    </source>
</evidence>
<dbReference type="PROSITE" id="PS50862">
    <property type="entry name" value="AA_TRNA_LIGASE_II"/>
    <property type="match status" value="1"/>
</dbReference>
<protein>
    <recommendedName>
        <fullName evidence="1">Histidine--tRNA ligase</fullName>
    </recommendedName>
</protein>
<dbReference type="GO" id="GO:0004821">
    <property type="term" value="F:histidine-tRNA ligase activity"/>
    <property type="evidence" value="ECO:0007669"/>
    <property type="project" value="TreeGrafter"/>
</dbReference>
<dbReference type="PANTHER" id="PTHR43707:SF1">
    <property type="entry name" value="HISTIDINE--TRNA LIGASE, MITOCHONDRIAL-RELATED"/>
    <property type="match status" value="1"/>
</dbReference>
<dbReference type="GO" id="GO:0006427">
    <property type="term" value="P:histidyl-tRNA aminoacylation"/>
    <property type="evidence" value="ECO:0007669"/>
    <property type="project" value="TreeGrafter"/>
</dbReference>
<evidence type="ECO:0000256" key="2">
    <source>
        <dbReference type="SAM" id="Phobius"/>
    </source>
</evidence>